<keyword evidence="1" id="KW-0503">Monooxygenase</keyword>
<dbReference type="Gene3D" id="3.50.50.60">
    <property type="entry name" value="FAD/NAD(P)-binding domain"/>
    <property type="match status" value="1"/>
</dbReference>
<dbReference type="AlphaFoldDB" id="A0A1Y1HSA8"/>
<dbReference type="InterPro" id="IPR002938">
    <property type="entry name" value="FAD-bd"/>
</dbReference>
<accession>A0A1Y1HSA8</accession>
<keyword evidence="1" id="KW-0560">Oxidoreductase</keyword>
<evidence type="ECO:0000256" key="1">
    <source>
        <dbReference type="ARBA" id="ARBA00023033"/>
    </source>
</evidence>
<dbReference type="InterPro" id="IPR036188">
    <property type="entry name" value="FAD/NAD-bd_sf"/>
</dbReference>
<dbReference type="PRINTS" id="PR00420">
    <property type="entry name" value="RNGMNOXGNASE"/>
</dbReference>
<sequence>MAPCTLFSGPTSANVPIIHPKPTDVVIIGAGPGGLLLALYLLEKGQGRFKVSIHEAREDPRETLKRPPSPRRSPLGIWHRGLAALQRIEGLWPRVNAVGAPAFVCKVWVLGRFLSVPHRAEDSPKIVTDRCALCAAMMDLLLARYGGSGLLDITFDQRCTSVDLRTRSVTFAAPAPSADRNSEGQPGPDQASDVGEWNRTNGTGITKRYDLIVGADGVHSVVRQGIVQSTRRFDFEQRDIGWEWLVTRVPVPPPPVKGDWGLIVLGKPFALLTPGCPSLEGDSQMNFVIGWTSHEKPPEWHACTTAEDAKAYLDRAYPWLNIPLKSAEALLKQRVNTSMQLKCSVYHDTEGRAVLIGDAAHATSPTLGQGCNTALEDAATLASLLLETETVSELPDALESYSGLRVPEGHALVDVAESQGPMDRWGVIRNILNMVWQTMLNRLFPKLFPPHILISVSAGKPLSEIYKANKGFVDSVLASNQRAVRRLTEKRNQERTDAMLAKRFKAAPAGS</sequence>
<dbReference type="PANTHER" id="PTHR46028">
    <property type="entry name" value="KYNURENINE 3-MONOOXYGENASE"/>
    <property type="match status" value="1"/>
</dbReference>
<dbReference type="GO" id="GO:0004502">
    <property type="term" value="F:kynurenine 3-monooxygenase activity"/>
    <property type="evidence" value="ECO:0000318"/>
    <property type="project" value="GO_Central"/>
</dbReference>
<gene>
    <name evidence="4" type="ORF">KFL_000820230</name>
</gene>
<keyword evidence="5" id="KW-1185">Reference proteome</keyword>
<dbReference type="OMA" id="ARYANDH"/>
<dbReference type="GO" id="GO:0071949">
    <property type="term" value="F:FAD binding"/>
    <property type="evidence" value="ECO:0007669"/>
    <property type="project" value="InterPro"/>
</dbReference>
<dbReference type="STRING" id="105231.A0A1Y1HSA8"/>
<dbReference type="OrthoDB" id="10053569at2759"/>
<evidence type="ECO:0000313" key="4">
    <source>
        <dbReference type="EMBL" id="GAQ81515.1"/>
    </source>
</evidence>
<reference evidence="4 5" key="1">
    <citation type="journal article" date="2014" name="Nat. Commun.">
        <title>Klebsormidium flaccidum genome reveals primary factors for plant terrestrial adaptation.</title>
        <authorList>
            <person name="Hori K."/>
            <person name="Maruyama F."/>
            <person name="Fujisawa T."/>
            <person name="Togashi T."/>
            <person name="Yamamoto N."/>
            <person name="Seo M."/>
            <person name="Sato S."/>
            <person name="Yamada T."/>
            <person name="Mori H."/>
            <person name="Tajima N."/>
            <person name="Moriyama T."/>
            <person name="Ikeuchi M."/>
            <person name="Watanabe M."/>
            <person name="Wada H."/>
            <person name="Kobayashi K."/>
            <person name="Saito M."/>
            <person name="Masuda T."/>
            <person name="Sasaki-Sekimoto Y."/>
            <person name="Mashiguchi K."/>
            <person name="Awai K."/>
            <person name="Shimojima M."/>
            <person name="Masuda S."/>
            <person name="Iwai M."/>
            <person name="Nobusawa T."/>
            <person name="Narise T."/>
            <person name="Kondo S."/>
            <person name="Saito H."/>
            <person name="Sato R."/>
            <person name="Murakawa M."/>
            <person name="Ihara Y."/>
            <person name="Oshima-Yamada Y."/>
            <person name="Ohtaka K."/>
            <person name="Satoh M."/>
            <person name="Sonobe K."/>
            <person name="Ishii M."/>
            <person name="Ohtani R."/>
            <person name="Kanamori-Sato M."/>
            <person name="Honoki R."/>
            <person name="Miyazaki D."/>
            <person name="Mochizuki H."/>
            <person name="Umetsu J."/>
            <person name="Higashi K."/>
            <person name="Shibata D."/>
            <person name="Kamiya Y."/>
            <person name="Sato N."/>
            <person name="Nakamura Y."/>
            <person name="Tabata S."/>
            <person name="Ida S."/>
            <person name="Kurokawa K."/>
            <person name="Ohta H."/>
        </authorList>
    </citation>
    <scope>NUCLEOTIDE SEQUENCE [LARGE SCALE GENOMIC DNA]</scope>
    <source>
        <strain evidence="4 5">NIES-2285</strain>
    </source>
</reference>
<name>A0A1Y1HSA8_KLENI</name>
<protein>
    <recommendedName>
        <fullName evidence="3">FAD-binding domain-containing protein</fullName>
    </recommendedName>
</protein>
<dbReference type="Proteomes" id="UP000054558">
    <property type="component" value="Unassembled WGS sequence"/>
</dbReference>
<dbReference type="Pfam" id="PF01494">
    <property type="entry name" value="FAD_binding_3"/>
    <property type="match status" value="1"/>
</dbReference>
<proteinExistence type="predicted"/>
<feature type="domain" description="FAD-binding" evidence="3">
    <location>
        <begin position="199"/>
        <end position="414"/>
    </location>
</feature>
<evidence type="ECO:0000256" key="2">
    <source>
        <dbReference type="SAM" id="MobiDB-lite"/>
    </source>
</evidence>
<dbReference type="SUPFAM" id="SSF51905">
    <property type="entry name" value="FAD/NAD(P)-binding domain"/>
    <property type="match status" value="1"/>
</dbReference>
<dbReference type="EMBL" id="DF237031">
    <property type="protein sequence ID" value="GAQ81515.1"/>
    <property type="molecule type" value="Genomic_DNA"/>
</dbReference>
<organism evidence="4 5">
    <name type="scientific">Klebsormidium nitens</name>
    <name type="common">Green alga</name>
    <name type="synonym">Ulothrix nitens</name>
    <dbReference type="NCBI Taxonomy" id="105231"/>
    <lineage>
        <taxon>Eukaryota</taxon>
        <taxon>Viridiplantae</taxon>
        <taxon>Streptophyta</taxon>
        <taxon>Klebsormidiophyceae</taxon>
        <taxon>Klebsormidiales</taxon>
        <taxon>Klebsormidiaceae</taxon>
        <taxon>Klebsormidium</taxon>
    </lineage>
</organism>
<dbReference type="PANTHER" id="PTHR46028:SF5">
    <property type="entry name" value="KYNURENINE 3-MONOOXYGENASE"/>
    <property type="match status" value="1"/>
</dbReference>
<evidence type="ECO:0000313" key="5">
    <source>
        <dbReference type="Proteomes" id="UP000054558"/>
    </source>
</evidence>
<evidence type="ECO:0000259" key="3">
    <source>
        <dbReference type="Pfam" id="PF01494"/>
    </source>
</evidence>
<feature type="region of interest" description="Disordered" evidence="2">
    <location>
        <begin position="173"/>
        <end position="199"/>
    </location>
</feature>
<dbReference type="GO" id="GO:0070189">
    <property type="term" value="P:kynurenine metabolic process"/>
    <property type="evidence" value="ECO:0000318"/>
    <property type="project" value="GO_Central"/>
</dbReference>